<accession>A0ACC2MQD8</accession>
<protein>
    <submittedName>
        <fullName evidence="1">Uncharacterized protein</fullName>
    </submittedName>
</protein>
<evidence type="ECO:0000313" key="2">
    <source>
        <dbReference type="Proteomes" id="UP001234297"/>
    </source>
</evidence>
<dbReference type="EMBL" id="CM056809">
    <property type="protein sequence ID" value="KAJ8647899.1"/>
    <property type="molecule type" value="Genomic_DNA"/>
</dbReference>
<sequence length="352" mass="40338">MAALNPEAPAFNPLESNPLISPRSPHHRWNDPYGMIPTFHRSPYHPVYDPYPIPFCYPSSLVYHCFPTVDMQPSYCLYPDCNLCDLDPLLLQNPKPKIPTSLLYQHLSLTHQSPNPQLPSKPLQKKVEEKKDEKEAPASTPVDLAEKTKPGEAIPTVSKCSILKENTRSKIEGGRARQKVWVRKNRSLEYEGWGKTTLMIKHIPVKYNKEMLLQLLDEHCIAENGKLTSEDSLKKNFMSAYDFLYLPIDFRTKCNKGYAFVNFTNVIGACRLRRVLEGYKWEVLGSKKICHITNARIQGREALKKHFEESKFFCETDAYLPVVFDTYRNGSCGFEAFTVGIRVPPSEKQQPN</sequence>
<keyword evidence="2" id="KW-1185">Reference proteome</keyword>
<evidence type="ECO:0000313" key="1">
    <source>
        <dbReference type="EMBL" id="KAJ8647899.1"/>
    </source>
</evidence>
<gene>
    <name evidence="1" type="ORF">MRB53_000922</name>
</gene>
<organism evidence="1 2">
    <name type="scientific">Persea americana</name>
    <name type="common">Avocado</name>
    <dbReference type="NCBI Taxonomy" id="3435"/>
    <lineage>
        <taxon>Eukaryota</taxon>
        <taxon>Viridiplantae</taxon>
        <taxon>Streptophyta</taxon>
        <taxon>Embryophyta</taxon>
        <taxon>Tracheophyta</taxon>
        <taxon>Spermatophyta</taxon>
        <taxon>Magnoliopsida</taxon>
        <taxon>Magnoliidae</taxon>
        <taxon>Laurales</taxon>
        <taxon>Lauraceae</taxon>
        <taxon>Persea</taxon>
    </lineage>
</organism>
<proteinExistence type="predicted"/>
<reference evidence="1 2" key="1">
    <citation type="journal article" date="2022" name="Hortic Res">
        <title>A haplotype resolved chromosomal level avocado genome allows analysis of novel avocado genes.</title>
        <authorList>
            <person name="Nath O."/>
            <person name="Fletcher S.J."/>
            <person name="Hayward A."/>
            <person name="Shaw L.M."/>
            <person name="Masouleh A.K."/>
            <person name="Furtado A."/>
            <person name="Henry R.J."/>
            <person name="Mitter N."/>
        </authorList>
    </citation>
    <scope>NUCLEOTIDE SEQUENCE [LARGE SCALE GENOMIC DNA]</scope>
    <source>
        <strain evidence="2">cv. Hass</strain>
    </source>
</reference>
<comment type="caution">
    <text evidence="1">The sequence shown here is derived from an EMBL/GenBank/DDBJ whole genome shotgun (WGS) entry which is preliminary data.</text>
</comment>
<name>A0ACC2MQD8_PERAE</name>
<dbReference type="Proteomes" id="UP001234297">
    <property type="component" value="Chromosome 1"/>
</dbReference>